<organism evidence="1">
    <name type="scientific">mine drainage metagenome</name>
    <dbReference type="NCBI Taxonomy" id="410659"/>
    <lineage>
        <taxon>unclassified sequences</taxon>
        <taxon>metagenomes</taxon>
        <taxon>ecological metagenomes</taxon>
    </lineage>
</organism>
<gene>
    <name evidence="1" type="ORF">B1B_07175</name>
</gene>
<dbReference type="Pfam" id="PF13759">
    <property type="entry name" value="2OG-FeII_Oxy_5"/>
    <property type="match status" value="1"/>
</dbReference>
<evidence type="ECO:0008006" key="2">
    <source>
        <dbReference type="Google" id="ProtNLM"/>
    </source>
</evidence>
<dbReference type="EMBL" id="AUZY01004571">
    <property type="protein sequence ID" value="EQD62586.1"/>
    <property type="molecule type" value="Genomic_DNA"/>
</dbReference>
<evidence type="ECO:0000313" key="1">
    <source>
        <dbReference type="EMBL" id="EQD62586.1"/>
    </source>
</evidence>
<proteinExistence type="predicted"/>
<accession>T1APU4</accession>
<name>T1APU4_9ZZZZ</name>
<sequence>MPLTPPLPAEHYVRPEPGLLLLFPSYMWHGTVPFSGTRVRLTIAFDVVPG</sequence>
<reference evidence="1" key="1">
    <citation type="submission" date="2013-08" db="EMBL/GenBank/DDBJ databases">
        <authorList>
            <person name="Mendez C."/>
            <person name="Richter M."/>
            <person name="Ferrer M."/>
            <person name="Sanchez J."/>
        </authorList>
    </citation>
    <scope>NUCLEOTIDE SEQUENCE</scope>
</reference>
<comment type="caution">
    <text evidence="1">The sequence shown here is derived from an EMBL/GenBank/DDBJ whole genome shotgun (WGS) entry which is preliminary data.</text>
</comment>
<protein>
    <recommendedName>
        <fullName evidence="2">2OG-Fe(II) oxygenase</fullName>
    </recommendedName>
</protein>
<dbReference type="InterPro" id="IPR012668">
    <property type="entry name" value="CHP02466"/>
</dbReference>
<dbReference type="Gene3D" id="2.60.120.620">
    <property type="entry name" value="q2cbj1_9rhob like domain"/>
    <property type="match status" value="1"/>
</dbReference>
<dbReference type="AlphaFoldDB" id="T1APU4"/>
<reference evidence="1" key="2">
    <citation type="journal article" date="2014" name="ISME J.">
        <title>Microbial stratification in low pH oxic and suboxic macroscopic growths along an acid mine drainage.</title>
        <authorList>
            <person name="Mendez-Garcia C."/>
            <person name="Mesa V."/>
            <person name="Sprenger R.R."/>
            <person name="Richter M."/>
            <person name="Diez M.S."/>
            <person name="Solano J."/>
            <person name="Bargiela R."/>
            <person name="Golyshina O.V."/>
            <person name="Manteca A."/>
            <person name="Ramos J.L."/>
            <person name="Gallego J.R."/>
            <person name="Llorente I."/>
            <person name="Martins Dos Santos V.A."/>
            <person name="Jensen O.N."/>
            <person name="Pelaez A.I."/>
            <person name="Sanchez J."/>
            <person name="Ferrer M."/>
        </authorList>
    </citation>
    <scope>NUCLEOTIDE SEQUENCE</scope>
</reference>